<evidence type="ECO:0000313" key="2">
    <source>
        <dbReference type="EMBL" id="SAM85096.1"/>
    </source>
</evidence>
<evidence type="ECO:0000313" key="3">
    <source>
        <dbReference type="Proteomes" id="UP000179920"/>
    </source>
</evidence>
<feature type="compositionally biased region" description="Low complexity" evidence="1">
    <location>
        <begin position="286"/>
        <end position="300"/>
    </location>
</feature>
<protein>
    <recommendedName>
        <fullName evidence="4">Myb/SANT-like domain-containing protein</fullName>
    </recommendedName>
</protein>
<name>A0A1K0GAU8_9BASI</name>
<feature type="compositionally biased region" description="Polar residues" evidence="1">
    <location>
        <begin position="238"/>
        <end position="247"/>
    </location>
</feature>
<accession>A0A1K0GAU8</accession>
<feature type="region of interest" description="Disordered" evidence="1">
    <location>
        <begin position="37"/>
        <end position="88"/>
    </location>
</feature>
<dbReference type="Proteomes" id="UP000179920">
    <property type="component" value="Chromosome XVI"/>
</dbReference>
<gene>
    <name evidence="2" type="ORF">UBRO_20869</name>
</gene>
<feature type="compositionally biased region" description="Basic and acidic residues" evidence="1">
    <location>
        <begin position="339"/>
        <end position="348"/>
    </location>
</feature>
<sequence>MSTNHHMSTNCRHNTSYVDPYLLEMDLTIGEGLANLSQTPKLPSTSTTSNCARPAARADLSQTPEPPNPPTTSNRARPDASASRTQNQDTESGKYFVWSNDEVLWLVTILFDSDYYQKSLLKGCLTKEQEKGLKMSKETLYKQIYDEIFPYSNITNGGSHVKTKLCWLESQYITIKNTFSQTGSGLLLCDLSPDHLDFASHSAAVTKYPWFEMFHKMMSKHPSAGPVTLVTSGAYNPVQASQSSNGDTGDAMEEDDNSFPSCHSIPGLETLAEGAPDDPIGPRVLSLSSAFPSPSTSSNPFGLPGAAPCNHSASTAFGVDQEPESTGLSSPTKKTSASKKREDIADLV</sequence>
<feature type="compositionally biased region" description="Polar residues" evidence="1">
    <location>
        <begin position="37"/>
        <end position="51"/>
    </location>
</feature>
<organism evidence="2 3">
    <name type="scientific">Ustilago bromivora</name>
    <dbReference type="NCBI Taxonomy" id="307758"/>
    <lineage>
        <taxon>Eukaryota</taxon>
        <taxon>Fungi</taxon>
        <taxon>Dikarya</taxon>
        <taxon>Basidiomycota</taxon>
        <taxon>Ustilaginomycotina</taxon>
        <taxon>Ustilaginomycetes</taxon>
        <taxon>Ustilaginales</taxon>
        <taxon>Ustilaginaceae</taxon>
        <taxon>Ustilago</taxon>
    </lineage>
</organism>
<proteinExistence type="predicted"/>
<dbReference type="AlphaFoldDB" id="A0A1K0GAU8"/>
<evidence type="ECO:0008006" key="4">
    <source>
        <dbReference type="Google" id="ProtNLM"/>
    </source>
</evidence>
<dbReference type="EMBL" id="LT558132">
    <property type="protein sequence ID" value="SAM85096.1"/>
    <property type="molecule type" value="Genomic_DNA"/>
</dbReference>
<feature type="region of interest" description="Disordered" evidence="1">
    <location>
        <begin position="238"/>
        <end position="348"/>
    </location>
</feature>
<reference evidence="3" key="1">
    <citation type="submission" date="2016-04" db="EMBL/GenBank/DDBJ databases">
        <authorList>
            <person name="Guldener U."/>
            <person name="Guldener U."/>
        </authorList>
    </citation>
    <scope>NUCLEOTIDE SEQUENCE [LARGE SCALE GENOMIC DNA]</scope>
    <source>
        <strain evidence="3">UB2112</strain>
    </source>
</reference>
<evidence type="ECO:0000256" key="1">
    <source>
        <dbReference type="SAM" id="MobiDB-lite"/>
    </source>
</evidence>